<dbReference type="AlphaFoldDB" id="A0A4Z0JC02"/>
<dbReference type="RefSeq" id="WP_135367503.1">
    <property type="nucleotide sequence ID" value="NZ_RKLX01000004.1"/>
</dbReference>
<dbReference type="InterPro" id="IPR031100">
    <property type="entry name" value="LOG_fam"/>
</dbReference>
<proteinExistence type="inferred from homology"/>
<dbReference type="OrthoDB" id="9801098at2"/>
<dbReference type="GO" id="GO:0016799">
    <property type="term" value="F:hydrolase activity, hydrolyzing N-glycosyl compounds"/>
    <property type="evidence" value="ECO:0007669"/>
    <property type="project" value="TreeGrafter"/>
</dbReference>
<evidence type="ECO:0000256" key="2">
    <source>
        <dbReference type="RuleBase" id="RU363015"/>
    </source>
</evidence>
<evidence type="ECO:0000313" key="4">
    <source>
        <dbReference type="Proteomes" id="UP000297348"/>
    </source>
</evidence>
<dbReference type="EMBL" id="RKLX01000004">
    <property type="protein sequence ID" value="TGD19679.1"/>
    <property type="molecule type" value="Genomic_DNA"/>
</dbReference>
<dbReference type="Gene3D" id="3.40.50.450">
    <property type="match status" value="1"/>
</dbReference>
<comment type="caution">
    <text evidence="3">The sequence shown here is derived from an EMBL/GenBank/DDBJ whole genome shotgun (WGS) entry which is preliminary data.</text>
</comment>
<dbReference type="NCBIfam" id="TIGR00730">
    <property type="entry name" value="Rossman fold protein, TIGR00730 family"/>
    <property type="match status" value="1"/>
</dbReference>
<comment type="similarity">
    <text evidence="1 2">Belongs to the LOG family.</text>
</comment>
<sequence length="192" mass="21165">MPTIKNVCVFCGSNHGYDPQFLAQTNALGQYLAANHHPLVYGGGKEGLMGAVATATMQAGGQVIGIIPTFLSELGLAKTDITTLLETSTMDERKDEMLRQADAFIVLPGGFGTFEEFTTMLSWSQINVHQKPIALFNIDHYYDPLVTMMQKSCDAGFAPQENMNLFIDATTIDEIFTGFANFHHQLPFKYTN</sequence>
<organism evidence="3 4">
    <name type="scientific">Levilactobacillus suantsaiihabitans</name>
    <dbReference type="NCBI Taxonomy" id="2487722"/>
    <lineage>
        <taxon>Bacteria</taxon>
        <taxon>Bacillati</taxon>
        <taxon>Bacillota</taxon>
        <taxon>Bacilli</taxon>
        <taxon>Lactobacillales</taxon>
        <taxon>Lactobacillaceae</taxon>
        <taxon>Levilactobacillus</taxon>
    </lineage>
</organism>
<dbReference type="EC" id="3.2.2.n1" evidence="2"/>
<dbReference type="GO" id="GO:0005829">
    <property type="term" value="C:cytosol"/>
    <property type="evidence" value="ECO:0007669"/>
    <property type="project" value="TreeGrafter"/>
</dbReference>
<evidence type="ECO:0000256" key="1">
    <source>
        <dbReference type="ARBA" id="ARBA00006763"/>
    </source>
</evidence>
<keyword evidence="2" id="KW-0378">Hydrolase</keyword>
<dbReference type="InterPro" id="IPR005269">
    <property type="entry name" value="LOG"/>
</dbReference>
<dbReference type="GO" id="GO:0009691">
    <property type="term" value="P:cytokinin biosynthetic process"/>
    <property type="evidence" value="ECO:0007669"/>
    <property type="project" value="UniProtKB-UniRule"/>
</dbReference>
<dbReference type="SUPFAM" id="SSF102405">
    <property type="entry name" value="MCP/YpsA-like"/>
    <property type="match status" value="1"/>
</dbReference>
<reference evidence="3 4" key="1">
    <citation type="submission" date="2018-10" db="EMBL/GenBank/DDBJ databases">
        <title>Lactobacillus sp. R7 and Lactobacillus sp. R19 isolated from fermented mustard green product of Taiwan.</title>
        <authorList>
            <person name="Lin S.-T."/>
        </authorList>
    </citation>
    <scope>NUCLEOTIDE SEQUENCE [LARGE SCALE GENOMIC DNA]</scope>
    <source>
        <strain evidence="3 4">BCRC 81129</strain>
    </source>
</reference>
<protein>
    <recommendedName>
        <fullName evidence="2">Cytokinin riboside 5'-monophosphate phosphoribohydrolase</fullName>
        <ecNumber evidence="2">3.2.2.n1</ecNumber>
    </recommendedName>
</protein>
<dbReference type="PANTHER" id="PTHR31223">
    <property type="entry name" value="LOG FAMILY PROTEIN YJL055W"/>
    <property type="match status" value="1"/>
</dbReference>
<dbReference type="Proteomes" id="UP000297348">
    <property type="component" value="Unassembled WGS sequence"/>
</dbReference>
<keyword evidence="4" id="KW-1185">Reference proteome</keyword>
<evidence type="ECO:0000313" key="3">
    <source>
        <dbReference type="EMBL" id="TGD19679.1"/>
    </source>
</evidence>
<name>A0A4Z0JC02_9LACO</name>
<accession>A0A4Z0JC02</accession>
<gene>
    <name evidence="3" type="ORF">EGT51_04020</name>
</gene>
<dbReference type="Pfam" id="PF03641">
    <property type="entry name" value="Lysine_decarbox"/>
    <property type="match status" value="1"/>
</dbReference>
<dbReference type="PANTHER" id="PTHR31223:SF70">
    <property type="entry name" value="LOG FAMILY PROTEIN YJL055W"/>
    <property type="match status" value="1"/>
</dbReference>
<keyword evidence="2" id="KW-0203">Cytokinin biosynthesis</keyword>